<evidence type="ECO:0000313" key="2">
    <source>
        <dbReference type="EnsemblMetazoa" id="G31736.1:cds"/>
    </source>
</evidence>
<dbReference type="AlphaFoldDB" id="A0A8W8M9L2"/>
<evidence type="ECO:0000313" key="3">
    <source>
        <dbReference type="Proteomes" id="UP000005408"/>
    </source>
</evidence>
<feature type="region of interest" description="Disordered" evidence="1">
    <location>
        <begin position="215"/>
        <end position="241"/>
    </location>
</feature>
<feature type="compositionally biased region" description="Polar residues" evidence="1">
    <location>
        <begin position="231"/>
        <end position="241"/>
    </location>
</feature>
<proteinExistence type="predicted"/>
<dbReference type="EnsemblMetazoa" id="G31736.3">
    <property type="protein sequence ID" value="G31736.3:cds"/>
    <property type="gene ID" value="G31736"/>
</dbReference>
<dbReference type="Proteomes" id="UP000005408">
    <property type="component" value="Unassembled WGS sequence"/>
</dbReference>
<dbReference type="OrthoDB" id="6113459at2759"/>
<keyword evidence="3" id="KW-1185">Reference proteome</keyword>
<accession>A0A8W8M9L2</accession>
<protein>
    <submittedName>
        <fullName evidence="2">Uncharacterized protein</fullName>
    </submittedName>
</protein>
<name>A0A8W8M9L2_MAGGI</name>
<dbReference type="OMA" id="KYHEESS"/>
<reference evidence="2" key="1">
    <citation type="submission" date="2022-08" db="UniProtKB">
        <authorList>
            <consortium name="EnsemblMetazoa"/>
        </authorList>
    </citation>
    <scope>IDENTIFICATION</scope>
    <source>
        <strain evidence="2">05x7-T-G4-1.051#20</strain>
    </source>
</reference>
<evidence type="ECO:0000256" key="1">
    <source>
        <dbReference type="SAM" id="MobiDB-lite"/>
    </source>
</evidence>
<organism evidence="2 3">
    <name type="scientific">Magallana gigas</name>
    <name type="common">Pacific oyster</name>
    <name type="synonym">Crassostrea gigas</name>
    <dbReference type="NCBI Taxonomy" id="29159"/>
    <lineage>
        <taxon>Eukaryota</taxon>
        <taxon>Metazoa</taxon>
        <taxon>Spiralia</taxon>
        <taxon>Lophotrochozoa</taxon>
        <taxon>Mollusca</taxon>
        <taxon>Bivalvia</taxon>
        <taxon>Autobranchia</taxon>
        <taxon>Pteriomorphia</taxon>
        <taxon>Ostreida</taxon>
        <taxon>Ostreoidea</taxon>
        <taxon>Ostreidae</taxon>
        <taxon>Magallana</taxon>
    </lineage>
</organism>
<dbReference type="EnsemblMetazoa" id="G31736.1">
    <property type="protein sequence ID" value="G31736.1:cds"/>
    <property type="gene ID" value="G31736"/>
</dbReference>
<sequence length="389" mass="43760">MDDSAGDPDLAFHVSVLESLVCALSPIKLIVCNGGAARGISFSQASVLVDFMLHLDRKGRALTNVYPFTDIFKKGNDLLTDYIKFGKKSLGVNQQILEALLSFLSKVEEASEGLQIEKQEPERNKSETDWAARLAIHFFSPLSQTKDYVLDNHGLKKCERCPCSCKKIVKYGDTSIGNPKTWYGRFNIFIGKFAHEGSFEESKEQKCDEIDIGATVVPTPENPDTDDESLSNDGPSQTEVKTDGLNNHLSHLFSQTIVLSFYQKKCNPALNIVPLIEVSKTHIQFHFYDSEKDIYLASKQMPLFYKNKTLQIPTVIATWLVLNYKHLSSGVTTNIEKDGKFGFHSQILPESLPLYQNDIEVGHRVEPETFLLNADYHATLVLRKEDKMD</sequence>